<dbReference type="Proteomes" id="UP000195991">
    <property type="component" value="Unassembled WGS sequence"/>
</dbReference>
<sequence length="85" mass="9383">MPGIIAASEAAQEDMAMTSETVAAALNVFGMEAKESSHIADVYFLNQPINLLQVSWICSTALNMQHQLRKCLVYPLRNYLPLLVS</sequence>
<accession>A0A1C4DX01</accession>
<dbReference type="AlphaFoldDB" id="A0A1C4DX01"/>
<reference evidence="1 2" key="1">
    <citation type="submission" date="2016-08" db="EMBL/GenBank/DDBJ databases">
        <authorList>
            <person name="Seilhamer J.J."/>
        </authorList>
    </citation>
    <scope>NUCLEOTIDE SEQUENCE [LARGE SCALE GENOMIC DNA]</scope>
    <source>
        <strain evidence="1 2">IEBC_T61001</strain>
    </source>
</reference>
<evidence type="ECO:0000313" key="1">
    <source>
        <dbReference type="EMBL" id="SCC35775.1"/>
    </source>
</evidence>
<evidence type="ECO:0000313" key="2">
    <source>
        <dbReference type="Proteomes" id="UP000195991"/>
    </source>
</evidence>
<protein>
    <submittedName>
        <fullName evidence="1">Uncharacterized protein</fullName>
    </submittedName>
</protein>
<proteinExistence type="predicted"/>
<dbReference type="EMBL" id="FMBI01000029">
    <property type="protein sequence ID" value="SCC35775.1"/>
    <property type="molecule type" value="Genomic_DNA"/>
</dbReference>
<name>A0A1C4DX01_BACTU</name>
<organism evidence="1 2">
    <name type="scientific">Bacillus thuringiensis</name>
    <dbReference type="NCBI Taxonomy" id="1428"/>
    <lineage>
        <taxon>Bacteria</taxon>
        <taxon>Bacillati</taxon>
        <taxon>Bacillota</taxon>
        <taxon>Bacilli</taxon>
        <taxon>Bacillales</taxon>
        <taxon>Bacillaceae</taxon>
        <taxon>Bacillus</taxon>
        <taxon>Bacillus cereus group</taxon>
    </lineage>
</organism>
<gene>
    <name evidence="1" type="ORF">BTT61001_02733</name>
</gene>